<comment type="caution">
    <text evidence="2">The sequence shown here is derived from an EMBL/GenBank/DDBJ whole genome shotgun (WGS) entry which is preliminary data.</text>
</comment>
<dbReference type="Proteomes" id="UP000736335">
    <property type="component" value="Unassembled WGS sequence"/>
</dbReference>
<keyword evidence="3" id="KW-1185">Reference proteome</keyword>
<dbReference type="AlphaFoldDB" id="A0A9P6H3R2"/>
<sequence length="236" mass="27240">MRYNTAALAKHVCGITRRTLERFRHRRPSPSEIITFRFENRSFDAETNQNLSYKVAEAKRVHHNSDRREKRTQRKLAEARAKFENSEMVNHTLQEHPKESAGRHDELKQDIRCFTAKFRSRVLQEPHNTQTAVSWALSMTFPTQPVIYRVKTPDGIMQDWASNIILHLVCVSDVPAANTWAMFSTIIQSLRIEVEGSWIARSADLVVLEGPLAVEEKIVEDIVNNLGRQSVHQNQL</sequence>
<evidence type="ECO:0000256" key="1">
    <source>
        <dbReference type="SAM" id="MobiDB-lite"/>
    </source>
</evidence>
<name>A0A9P6H3R2_9AGAM</name>
<evidence type="ECO:0000313" key="3">
    <source>
        <dbReference type="Proteomes" id="UP000736335"/>
    </source>
</evidence>
<dbReference type="EMBL" id="WIUZ02000074">
    <property type="protein sequence ID" value="KAF9777190.1"/>
    <property type="molecule type" value="Genomic_DNA"/>
</dbReference>
<gene>
    <name evidence="2" type="ORF">BJ322DRAFT_1115177</name>
</gene>
<feature type="region of interest" description="Disordered" evidence="1">
    <location>
        <begin position="60"/>
        <end position="85"/>
    </location>
</feature>
<reference evidence="2" key="1">
    <citation type="journal article" date="2020" name="Nat. Commun.">
        <title>Large-scale genome sequencing of mycorrhizal fungi provides insights into the early evolution of symbiotic traits.</title>
        <authorList>
            <person name="Miyauchi S."/>
            <person name="Kiss E."/>
            <person name="Kuo A."/>
            <person name="Drula E."/>
            <person name="Kohler A."/>
            <person name="Sanchez-Garcia M."/>
            <person name="Morin E."/>
            <person name="Andreopoulos B."/>
            <person name="Barry K.W."/>
            <person name="Bonito G."/>
            <person name="Buee M."/>
            <person name="Carver A."/>
            <person name="Chen C."/>
            <person name="Cichocki N."/>
            <person name="Clum A."/>
            <person name="Culley D."/>
            <person name="Crous P.W."/>
            <person name="Fauchery L."/>
            <person name="Girlanda M."/>
            <person name="Hayes R.D."/>
            <person name="Keri Z."/>
            <person name="LaButti K."/>
            <person name="Lipzen A."/>
            <person name="Lombard V."/>
            <person name="Magnuson J."/>
            <person name="Maillard F."/>
            <person name="Murat C."/>
            <person name="Nolan M."/>
            <person name="Ohm R.A."/>
            <person name="Pangilinan J."/>
            <person name="Pereira M.F."/>
            <person name="Perotto S."/>
            <person name="Peter M."/>
            <person name="Pfister S."/>
            <person name="Riley R."/>
            <person name="Sitrit Y."/>
            <person name="Stielow J.B."/>
            <person name="Szollosi G."/>
            <person name="Zifcakova L."/>
            <person name="Stursova M."/>
            <person name="Spatafora J.W."/>
            <person name="Tedersoo L."/>
            <person name="Vaario L.M."/>
            <person name="Yamada A."/>
            <person name="Yan M."/>
            <person name="Wang P."/>
            <person name="Xu J."/>
            <person name="Bruns T."/>
            <person name="Baldrian P."/>
            <person name="Vilgalys R."/>
            <person name="Dunand C."/>
            <person name="Henrissat B."/>
            <person name="Grigoriev I.V."/>
            <person name="Hibbett D."/>
            <person name="Nagy L.G."/>
            <person name="Martin F.M."/>
        </authorList>
    </citation>
    <scope>NUCLEOTIDE SEQUENCE</scope>
    <source>
        <strain evidence="2">UH-Tt-Lm1</strain>
    </source>
</reference>
<accession>A0A9P6H3R2</accession>
<evidence type="ECO:0000313" key="2">
    <source>
        <dbReference type="EMBL" id="KAF9777190.1"/>
    </source>
</evidence>
<organism evidence="2 3">
    <name type="scientific">Thelephora terrestris</name>
    <dbReference type="NCBI Taxonomy" id="56493"/>
    <lineage>
        <taxon>Eukaryota</taxon>
        <taxon>Fungi</taxon>
        <taxon>Dikarya</taxon>
        <taxon>Basidiomycota</taxon>
        <taxon>Agaricomycotina</taxon>
        <taxon>Agaricomycetes</taxon>
        <taxon>Thelephorales</taxon>
        <taxon>Thelephoraceae</taxon>
        <taxon>Thelephora</taxon>
    </lineage>
</organism>
<protein>
    <submittedName>
        <fullName evidence="2">Uncharacterized protein</fullName>
    </submittedName>
</protein>
<reference evidence="2" key="2">
    <citation type="submission" date="2020-11" db="EMBL/GenBank/DDBJ databases">
        <authorList>
            <consortium name="DOE Joint Genome Institute"/>
            <person name="Kuo A."/>
            <person name="Miyauchi S."/>
            <person name="Kiss E."/>
            <person name="Drula E."/>
            <person name="Kohler A."/>
            <person name="Sanchez-Garcia M."/>
            <person name="Andreopoulos B."/>
            <person name="Barry K.W."/>
            <person name="Bonito G."/>
            <person name="Buee M."/>
            <person name="Carver A."/>
            <person name="Chen C."/>
            <person name="Cichocki N."/>
            <person name="Clum A."/>
            <person name="Culley D."/>
            <person name="Crous P.W."/>
            <person name="Fauchery L."/>
            <person name="Girlanda M."/>
            <person name="Hayes R."/>
            <person name="Keri Z."/>
            <person name="Labutti K."/>
            <person name="Lipzen A."/>
            <person name="Lombard V."/>
            <person name="Magnuson J."/>
            <person name="Maillard F."/>
            <person name="Morin E."/>
            <person name="Murat C."/>
            <person name="Nolan M."/>
            <person name="Ohm R."/>
            <person name="Pangilinan J."/>
            <person name="Pereira M."/>
            <person name="Perotto S."/>
            <person name="Peter M."/>
            <person name="Riley R."/>
            <person name="Sitrit Y."/>
            <person name="Stielow B."/>
            <person name="Szollosi G."/>
            <person name="Zifcakova L."/>
            <person name="Stursova M."/>
            <person name="Spatafora J.W."/>
            <person name="Tedersoo L."/>
            <person name="Vaario L.-M."/>
            <person name="Yamada A."/>
            <person name="Yan M."/>
            <person name="Wang P."/>
            <person name="Xu J."/>
            <person name="Bruns T."/>
            <person name="Baldrian P."/>
            <person name="Vilgalys R."/>
            <person name="Henrissat B."/>
            <person name="Grigoriev I.V."/>
            <person name="Hibbett D."/>
            <person name="Nagy L.G."/>
            <person name="Martin F.M."/>
        </authorList>
    </citation>
    <scope>NUCLEOTIDE SEQUENCE</scope>
    <source>
        <strain evidence="2">UH-Tt-Lm1</strain>
    </source>
</reference>
<proteinExistence type="predicted"/>